<dbReference type="FunFam" id="3.60.20.40:FF:000001">
    <property type="entry name" value="Gamma-glutamyltranspeptidase 1"/>
    <property type="match status" value="1"/>
</dbReference>
<proteinExistence type="predicted"/>
<dbReference type="Gene3D" id="3.60.20.40">
    <property type="match status" value="1"/>
</dbReference>
<keyword evidence="1" id="KW-0800">Toxin</keyword>
<feature type="binding site" evidence="3">
    <location>
        <position position="381"/>
    </location>
    <ligand>
        <name>L-glutamate</name>
        <dbReference type="ChEBI" id="CHEBI:29985"/>
    </ligand>
</feature>
<dbReference type="InterPro" id="IPR029055">
    <property type="entry name" value="Ntn_hydrolases_N"/>
</dbReference>
<dbReference type="GeneID" id="115627163"/>
<dbReference type="RefSeq" id="XP_030378607.1">
    <property type="nucleotide sequence ID" value="XM_030522747.1"/>
</dbReference>
<dbReference type="FunFam" id="1.10.246.130:FF:000001">
    <property type="entry name" value="Gamma-glutamyltransferase 5 isoform 1"/>
    <property type="match status" value="1"/>
</dbReference>
<dbReference type="GO" id="GO:0036374">
    <property type="term" value="F:glutathione hydrolase activity"/>
    <property type="evidence" value="ECO:0007669"/>
    <property type="project" value="InterPro"/>
</dbReference>
<keyword evidence="6" id="KW-1185">Reference proteome</keyword>
<name>A0A6J2TUM0_DROLE</name>
<feature type="compositionally biased region" description="Low complexity" evidence="4">
    <location>
        <begin position="164"/>
        <end position="201"/>
    </location>
</feature>
<feature type="binding site" evidence="3">
    <location>
        <begin position="728"/>
        <end position="729"/>
    </location>
    <ligand>
        <name>L-glutamate</name>
        <dbReference type="ChEBI" id="CHEBI:29985"/>
    </ligand>
</feature>
<keyword evidence="5" id="KW-0472">Membrane</keyword>
<evidence type="ECO:0000256" key="2">
    <source>
        <dbReference type="PIRSR" id="PIRSR600101-1"/>
    </source>
</evidence>
<feature type="region of interest" description="Disordered" evidence="4">
    <location>
        <begin position="164"/>
        <end position="302"/>
    </location>
</feature>
<dbReference type="PRINTS" id="PR01210">
    <property type="entry name" value="GGTRANSPTASE"/>
</dbReference>
<sequence length="847" mass="91024">MHSMACGVGASSTNIAALQSSSADGLKMVHNHDDPMNKIPLKSSSGLDDDEKNGGELMQDTEAAEEARREQMRANMLAWMKKLTIVLICFIGIALISYVIISLCFSDWPKSTPNNKNSTNHNNNNNNSNKTVATAAIAATSNLAAAAAENVANSTPDILATESTATAPEATDSFAATTTTTTTTTTRTTTTTSNTPLTATTPTPPTPPTPTATTTLSTTTDSTFKNSTLTDEQPLETSSATSDSNNNNFQTGDISDAAATTATPPSPLQEALPPSIAASTSPTTPPPALALNPLLGTPDTEDENFNSKLGVFKRAAVCSDKETCSQIGSNILSRNGSAVDAAIATLLCNGLTTIQSMGIGGGMLMNVYVRKTKHAFSIDAREVAPFDAKPEIYDENPEASYVGPLSIGVPGELMGYHRAHDQFGKLPWRELVEPSLEICKTGYYMSRHQAKSVRREWDALKNNTHFKSMFVNPETGEPHNVGTLLKPTAELCNTYKLLAENGPLSFYNGTLADLVVEDLQDLGSIISLYDLQSYFADLVSSITMQLGDDTLYAMPPVSGGSVVAHIFSILEGYNFTKADIIDDEAKARTIHRFVEALKFGFARRGELGDLRFNDVRELVSQLTSVEFGSEQRLKINDSHVLAGPHEYGAQFGADEDYTGTSHLSVLAPNGDAVSVTSSVNKYFGSGMIGPRTGIVFNNVMNDFSVKNNYFNLPMAPSNGVDSRKRPMSSMSPMLLTNSKGDIRLVIGAAGGSLVPAAIVEVAARVLWFGEDLKTAVDAPRFYHQLVPDELEYEKDGFNKHVLELLEKRGHKLKIVQEKNTVVCAISRNETAIYANADFRKRGGVAGF</sequence>
<keyword evidence="1" id="KW-1202">Platelet aggregation activating toxin</keyword>
<keyword evidence="5" id="KW-0812">Transmembrane</keyword>
<dbReference type="SUPFAM" id="SSF56235">
    <property type="entry name" value="N-terminal nucleophile aminohydrolases (Ntn hydrolases)"/>
    <property type="match status" value="1"/>
</dbReference>
<accession>A0A6J2TUM0</accession>
<dbReference type="GO" id="GO:0005886">
    <property type="term" value="C:plasma membrane"/>
    <property type="evidence" value="ECO:0007669"/>
    <property type="project" value="TreeGrafter"/>
</dbReference>
<evidence type="ECO:0000256" key="4">
    <source>
        <dbReference type="SAM" id="MobiDB-lite"/>
    </source>
</evidence>
<reference evidence="7" key="1">
    <citation type="submission" date="2025-08" db="UniProtKB">
        <authorList>
            <consortium name="RefSeq"/>
        </authorList>
    </citation>
    <scope>IDENTIFICATION</scope>
    <source>
        <strain evidence="7">11010-0011.00</strain>
        <tissue evidence="7">Whole body</tissue>
    </source>
</reference>
<dbReference type="PANTHER" id="PTHR11686:SF9">
    <property type="entry name" value="RE13973P"/>
    <property type="match status" value="1"/>
</dbReference>
<evidence type="ECO:0000256" key="5">
    <source>
        <dbReference type="SAM" id="Phobius"/>
    </source>
</evidence>
<feature type="compositionally biased region" description="Low complexity" evidence="4">
    <location>
        <begin position="211"/>
        <end position="223"/>
    </location>
</feature>
<dbReference type="Proteomes" id="UP000504634">
    <property type="component" value="Unplaced"/>
</dbReference>
<evidence type="ECO:0000313" key="7">
    <source>
        <dbReference type="RefSeq" id="XP_030378607.1"/>
    </source>
</evidence>
<feature type="transmembrane region" description="Helical" evidence="5">
    <location>
        <begin position="83"/>
        <end position="108"/>
    </location>
</feature>
<feature type="region of interest" description="Disordered" evidence="4">
    <location>
        <begin position="26"/>
        <end position="55"/>
    </location>
</feature>
<keyword evidence="5" id="KW-1133">Transmembrane helix</keyword>
<dbReference type="OrthoDB" id="1081007at2759"/>
<dbReference type="Gene3D" id="1.10.246.130">
    <property type="match status" value="1"/>
</dbReference>
<feature type="binding site" evidence="3">
    <location>
        <position position="751"/>
    </location>
    <ligand>
        <name>L-glutamate</name>
        <dbReference type="ChEBI" id="CHEBI:29985"/>
    </ligand>
</feature>
<organism evidence="6 7">
    <name type="scientific">Drosophila lebanonensis</name>
    <name type="common">Fruit fly</name>
    <name type="synonym">Scaptodrosophila lebanonensis</name>
    <dbReference type="NCBI Taxonomy" id="7225"/>
    <lineage>
        <taxon>Eukaryota</taxon>
        <taxon>Metazoa</taxon>
        <taxon>Ecdysozoa</taxon>
        <taxon>Arthropoda</taxon>
        <taxon>Hexapoda</taxon>
        <taxon>Insecta</taxon>
        <taxon>Pterygota</taxon>
        <taxon>Neoptera</taxon>
        <taxon>Endopterygota</taxon>
        <taxon>Diptera</taxon>
        <taxon>Brachycera</taxon>
        <taxon>Muscomorpha</taxon>
        <taxon>Ephydroidea</taxon>
        <taxon>Drosophilidae</taxon>
        <taxon>Scaptodrosophila</taxon>
    </lineage>
</organism>
<dbReference type="AlphaFoldDB" id="A0A6J2TUM0"/>
<feature type="binding site" evidence="3">
    <location>
        <position position="702"/>
    </location>
    <ligand>
        <name>L-glutamate</name>
        <dbReference type="ChEBI" id="CHEBI:29985"/>
    </ligand>
</feature>
<evidence type="ECO:0000256" key="1">
    <source>
        <dbReference type="ARBA" id="ARBA00084097"/>
    </source>
</evidence>
<gene>
    <name evidence="7" type="primary">LOC115627163</name>
</gene>
<dbReference type="PANTHER" id="PTHR11686">
    <property type="entry name" value="GAMMA GLUTAMYL TRANSPEPTIDASE"/>
    <property type="match status" value="1"/>
</dbReference>
<dbReference type="GO" id="GO:0006751">
    <property type="term" value="P:glutathione catabolic process"/>
    <property type="evidence" value="ECO:0007669"/>
    <property type="project" value="InterPro"/>
</dbReference>
<dbReference type="Pfam" id="PF01019">
    <property type="entry name" value="G_glu_transpept"/>
    <property type="match status" value="1"/>
</dbReference>
<feature type="active site" description="Nucleophile" evidence="2">
    <location>
        <position position="660"/>
    </location>
</feature>
<feature type="binding site" evidence="3">
    <location>
        <begin position="678"/>
        <end position="680"/>
    </location>
    <ligand>
        <name>L-glutamate</name>
        <dbReference type="ChEBI" id="CHEBI:29985"/>
    </ligand>
</feature>
<feature type="compositionally biased region" description="Low complexity" evidence="4">
    <location>
        <begin position="237"/>
        <end position="248"/>
    </location>
</feature>
<dbReference type="InterPro" id="IPR043137">
    <property type="entry name" value="GGT_ssub_C"/>
</dbReference>
<dbReference type="InterPro" id="IPR000101">
    <property type="entry name" value="GGT_peptidase"/>
</dbReference>
<feature type="compositionally biased region" description="Low complexity" evidence="4">
    <location>
        <begin position="289"/>
        <end position="298"/>
    </location>
</feature>
<keyword evidence="1" id="KW-1199">Hemostasis impairing toxin</keyword>
<evidence type="ECO:0000256" key="3">
    <source>
        <dbReference type="PIRSR" id="PIRSR600101-2"/>
    </source>
</evidence>
<protein>
    <submittedName>
        <fullName evidence="7">Scoloptoxin SSD14 isoform X1</fullName>
    </submittedName>
</protein>
<feature type="compositionally biased region" description="Low complexity" evidence="4">
    <location>
        <begin position="271"/>
        <end position="282"/>
    </location>
</feature>
<dbReference type="InterPro" id="IPR043138">
    <property type="entry name" value="GGT_lsub"/>
</dbReference>
<evidence type="ECO:0000313" key="6">
    <source>
        <dbReference type="Proteomes" id="UP000504634"/>
    </source>
</evidence>